<feature type="non-terminal residue" evidence="1">
    <location>
        <position position="1"/>
    </location>
</feature>
<reference evidence="1 2" key="1">
    <citation type="journal article" date="2019" name="Nat. Ecol. Evol.">
        <title>Megaphylogeny resolves global patterns of mushroom evolution.</title>
        <authorList>
            <person name="Varga T."/>
            <person name="Krizsan K."/>
            <person name="Foldi C."/>
            <person name="Dima B."/>
            <person name="Sanchez-Garcia M."/>
            <person name="Sanchez-Ramirez S."/>
            <person name="Szollosi G.J."/>
            <person name="Szarkandi J.G."/>
            <person name="Papp V."/>
            <person name="Albert L."/>
            <person name="Andreopoulos W."/>
            <person name="Angelini C."/>
            <person name="Antonin V."/>
            <person name="Barry K.W."/>
            <person name="Bougher N.L."/>
            <person name="Buchanan P."/>
            <person name="Buyck B."/>
            <person name="Bense V."/>
            <person name="Catcheside P."/>
            <person name="Chovatia M."/>
            <person name="Cooper J."/>
            <person name="Damon W."/>
            <person name="Desjardin D."/>
            <person name="Finy P."/>
            <person name="Geml J."/>
            <person name="Haridas S."/>
            <person name="Hughes K."/>
            <person name="Justo A."/>
            <person name="Karasinski D."/>
            <person name="Kautmanova I."/>
            <person name="Kiss B."/>
            <person name="Kocsube S."/>
            <person name="Kotiranta H."/>
            <person name="LaButti K.M."/>
            <person name="Lechner B.E."/>
            <person name="Liimatainen K."/>
            <person name="Lipzen A."/>
            <person name="Lukacs Z."/>
            <person name="Mihaltcheva S."/>
            <person name="Morgado L.N."/>
            <person name="Niskanen T."/>
            <person name="Noordeloos M.E."/>
            <person name="Ohm R.A."/>
            <person name="Ortiz-Santana B."/>
            <person name="Ovrebo C."/>
            <person name="Racz N."/>
            <person name="Riley R."/>
            <person name="Savchenko A."/>
            <person name="Shiryaev A."/>
            <person name="Soop K."/>
            <person name="Spirin V."/>
            <person name="Szebenyi C."/>
            <person name="Tomsovsky M."/>
            <person name="Tulloss R.E."/>
            <person name="Uehling J."/>
            <person name="Grigoriev I.V."/>
            <person name="Vagvolgyi C."/>
            <person name="Papp T."/>
            <person name="Martin F.M."/>
            <person name="Miettinen O."/>
            <person name="Hibbett D.S."/>
            <person name="Nagy L.G."/>
        </authorList>
    </citation>
    <scope>NUCLEOTIDE SEQUENCE [LARGE SCALE GENOMIC DNA]</scope>
    <source>
        <strain evidence="1 2">HHB13444</strain>
    </source>
</reference>
<dbReference type="AlphaFoldDB" id="A0A5C3NPG3"/>
<protein>
    <submittedName>
        <fullName evidence="1">Uncharacterized protein</fullName>
    </submittedName>
</protein>
<sequence length="155" mass="17361">VTALLYPAASLRARAIRLPVFVAHDDDRWATGWTGDVHLTPWFPHGTSFARACTFPGTSSELGNDYTIVTAPQTPRAPKNQAIEACMHINFRGNVLVLRHAKHHPMTVTNLHSSERTLVQHIVQQYVDLFLVQEFSNMLHSALSGRVGRMRRPPS</sequence>
<evidence type="ECO:0000313" key="2">
    <source>
        <dbReference type="Proteomes" id="UP000308197"/>
    </source>
</evidence>
<dbReference type="InParanoid" id="A0A5C3NPG3"/>
<gene>
    <name evidence="1" type="ORF">K466DRAFT_507643</name>
</gene>
<evidence type="ECO:0000313" key="1">
    <source>
        <dbReference type="EMBL" id="TFK78208.1"/>
    </source>
</evidence>
<organism evidence="1 2">
    <name type="scientific">Polyporus arcularius HHB13444</name>
    <dbReference type="NCBI Taxonomy" id="1314778"/>
    <lineage>
        <taxon>Eukaryota</taxon>
        <taxon>Fungi</taxon>
        <taxon>Dikarya</taxon>
        <taxon>Basidiomycota</taxon>
        <taxon>Agaricomycotina</taxon>
        <taxon>Agaricomycetes</taxon>
        <taxon>Polyporales</taxon>
        <taxon>Polyporaceae</taxon>
        <taxon>Polyporus</taxon>
    </lineage>
</organism>
<name>A0A5C3NPG3_9APHY</name>
<dbReference type="EMBL" id="ML212705">
    <property type="protein sequence ID" value="TFK78208.1"/>
    <property type="molecule type" value="Genomic_DNA"/>
</dbReference>
<proteinExistence type="predicted"/>
<keyword evidence="2" id="KW-1185">Reference proteome</keyword>
<dbReference type="Proteomes" id="UP000308197">
    <property type="component" value="Unassembled WGS sequence"/>
</dbReference>
<accession>A0A5C3NPG3</accession>